<name>A0ABU6IJ68_9ACTN</name>
<dbReference type="Proteomes" id="UP001349994">
    <property type="component" value="Unassembled WGS sequence"/>
</dbReference>
<keyword evidence="2" id="KW-0812">Transmembrane</keyword>
<keyword evidence="2" id="KW-1133">Transmembrane helix</keyword>
<comment type="caution">
    <text evidence="3">The sequence shown here is derived from an EMBL/GenBank/DDBJ whole genome shotgun (WGS) entry which is preliminary data.</text>
</comment>
<feature type="transmembrane region" description="Helical" evidence="2">
    <location>
        <begin position="67"/>
        <end position="88"/>
    </location>
</feature>
<sequence>MSKLDFSVYREQMRSIRTPDDLEKRIMERLKEERLFQGMDCPQATMPSDTKPHVRARTTPSTRRKRIIISSAAACCIVLAGIATAASLSAQPATPVHEDISAGAIDTTGMSGTDSAAGAISESEVPDAGTTAESSNEAEGVAISAELFFQPHLTEEGGHKRWSVGTIMIELPASTRQWPQLAVEGAPNLKVEEPRGPKDAADATQIVSYEVVATDIVESYVTNKDHPGEPQQAFLEMLASAMFEIRTTNEFARLTCDPAALSETAAALEASDSTAGSNRTIPLVPSS</sequence>
<accession>A0ABU6IJ68</accession>
<keyword evidence="4" id="KW-1185">Reference proteome</keyword>
<proteinExistence type="predicted"/>
<feature type="region of interest" description="Disordered" evidence="1">
    <location>
        <begin position="104"/>
        <end position="137"/>
    </location>
</feature>
<gene>
    <name evidence="3" type="ORF">VIN30_08340</name>
</gene>
<evidence type="ECO:0000313" key="4">
    <source>
        <dbReference type="Proteomes" id="UP001349994"/>
    </source>
</evidence>
<evidence type="ECO:0008006" key="5">
    <source>
        <dbReference type="Google" id="ProtNLM"/>
    </source>
</evidence>
<keyword evidence="2" id="KW-0472">Membrane</keyword>
<feature type="region of interest" description="Disordered" evidence="1">
    <location>
        <begin position="41"/>
        <end position="62"/>
    </location>
</feature>
<dbReference type="EMBL" id="JAYMFF010000015">
    <property type="protein sequence ID" value="MEC4176449.1"/>
    <property type="molecule type" value="Genomic_DNA"/>
</dbReference>
<organism evidence="3 4">
    <name type="scientific">Adlercreutzia wanghongyangiae</name>
    <dbReference type="NCBI Taxonomy" id="3111451"/>
    <lineage>
        <taxon>Bacteria</taxon>
        <taxon>Bacillati</taxon>
        <taxon>Actinomycetota</taxon>
        <taxon>Coriobacteriia</taxon>
        <taxon>Eggerthellales</taxon>
        <taxon>Eggerthellaceae</taxon>
        <taxon>Adlercreutzia</taxon>
    </lineage>
</organism>
<dbReference type="RefSeq" id="WP_338210781.1">
    <property type="nucleotide sequence ID" value="NZ_JAYMFF010000015.1"/>
</dbReference>
<protein>
    <recommendedName>
        <fullName evidence="5">DUF4367 domain-containing protein</fullName>
    </recommendedName>
</protein>
<evidence type="ECO:0000313" key="3">
    <source>
        <dbReference type="EMBL" id="MEC4176449.1"/>
    </source>
</evidence>
<reference evidence="3 4" key="1">
    <citation type="submission" date="2024-01" db="EMBL/GenBank/DDBJ databases">
        <title>novel species in genus Adlercreutzia.</title>
        <authorList>
            <person name="Liu X."/>
        </authorList>
    </citation>
    <scope>NUCLEOTIDE SEQUENCE [LARGE SCALE GENOMIC DNA]</scope>
    <source>
        <strain evidence="3 4">R7</strain>
    </source>
</reference>
<evidence type="ECO:0000256" key="1">
    <source>
        <dbReference type="SAM" id="MobiDB-lite"/>
    </source>
</evidence>
<evidence type="ECO:0000256" key="2">
    <source>
        <dbReference type="SAM" id="Phobius"/>
    </source>
</evidence>